<reference evidence="2 3" key="1">
    <citation type="submission" date="2019-10" db="EMBL/GenBank/DDBJ databases">
        <title>Gluconobacter aidae sp. nov., a novel species of acetic acid bacteria isolated in Thailand.</title>
        <authorList>
            <person name="Yukphan P."/>
            <person name="Charoenyingcharoen P."/>
            <person name="Malimas S."/>
            <person name="Muramatsu Y."/>
            <person name="Nakagawa Y."/>
            <person name="Tanasupawat S."/>
            <person name="Yamada Y."/>
        </authorList>
    </citation>
    <scope>NUCLEOTIDE SEQUENCE [LARGE SCALE GENOMIC DNA]</scope>
    <source>
        <strain evidence="2 3">AC10</strain>
    </source>
</reference>
<evidence type="ECO:0000313" key="3">
    <source>
        <dbReference type="Proteomes" id="UP000432209"/>
    </source>
</evidence>
<sequence length="98" mass="11415">MRIEHHHLHDSSGNTSKQFRNGGSVIAKKIVQRRNSARQLYYETHDQLRQHLADFVATCNLVHRLKILLGLPTHEFICQQWPKEPSRFISDAHHQTPG</sequence>
<gene>
    <name evidence="2" type="ORF">GFJ39_14075</name>
</gene>
<protein>
    <submittedName>
        <fullName evidence="2">Uncharacterized protein</fullName>
    </submittedName>
</protein>
<evidence type="ECO:0000256" key="1">
    <source>
        <dbReference type="SAM" id="MobiDB-lite"/>
    </source>
</evidence>
<feature type="compositionally biased region" description="Basic and acidic residues" evidence="1">
    <location>
        <begin position="1"/>
        <end position="10"/>
    </location>
</feature>
<feature type="region of interest" description="Disordered" evidence="1">
    <location>
        <begin position="1"/>
        <end position="21"/>
    </location>
</feature>
<comment type="caution">
    <text evidence="2">The sequence shown here is derived from an EMBL/GenBank/DDBJ whole genome shotgun (WGS) entry which is preliminary data.</text>
</comment>
<evidence type="ECO:0000313" key="2">
    <source>
        <dbReference type="EMBL" id="MQS00275.1"/>
    </source>
</evidence>
<feature type="compositionally biased region" description="Polar residues" evidence="1">
    <location>
        <begin position="11"/>
        <end position="21"/>
    </location>
</feature>
<organism evidence="2 3">
    <name type="scientific">Gluconobacter aidae</name>
    <dbReference type="NCBI Taxonomy" id="2662454"/>
    <lineage>
        <taxon>Bacteria</taxon>
        <taxon>Pseudomonadati</taxon>
        <taxon>Pseudomonadota</taxon>
        <taxon>Alphaproteobacteria</taxon>
        <taxon>Acetobacterales</taxon>
        <taxon>Acetobacteraceae</taxon>
        <taxon>Gluconobacter</taxon>
    </lineage>
</organism>
<dbReference type="EMBL" id="WIPH01000114">
    <property type="protein sequence ID" value="MQS00275.1"/>
    <property type="molecule type" value="Genomic_DNA"/>
</dbReference>
<keyword evidence="3" id="KW-1185">Reference proteome</keyword>
<feature type="non-terminal residue" evidence="2">
    <location>
        <position position="98"/>
    </location>
</feature>
<accession>A0A7X1VPC2</accession>
<name>A0A7X1VPC2_9PROT</name>
<proteinExistence type="predicted"/>
<dbReference type="Proteomes" id="UP000432209">
    <property type="component" value="Unassembled WGS sequence"/>
</dbReference>
<dbReference type="AlphaFoldDB" id="A0A7X1VPC2"/>